<dbReference type="GO" id="GO:0035091">
    <property type="term" value="F:phosphatidylinositol binding"/>
    <property type="evidence" value="ECO:0007669"/>
    <property type="project" value="TreeGrafter"/>
</dbReference>
<reference evidence="4 5" key="1">
    <citation type="submission" date="2017-03" db="EMBL/GenBank/DDBJ databases">
        <title>Genomes of endolithic fungi from Antarctica.</title>
        <authorList>
            <person name="Coleine C."/>
            <person name="Masonjones S."/>
            <person name="Stajich J.E."/>
        </authorList>
    </citation>
    <scope>NUCLEOTIDE SEQUENCE [LARGE SCALE GENOMIC DNA]</scope>
    <source>
        <strain evidence="4 5">CCFEE 6314</strain>
    </source>
</reference>
<evidence type="ECO:0000256" key="1">
    <source>
        <dbReference type="SAM" id="MobiDB-lite"/>
    </source>
</evidence>
<dbReference type="OrthoDB" id="2117459at2759"/>
<feature type="domain" description="PX-associated" evidence="3">
    <location>
        <begin position="4"/>
        <end position="122"/>
    </location>
</feature>
<comment type="caution">
    <text evidence="4">The sequence shown here is derived from an EMBL/GenBank/DDBJ whole genome shotgun (WGS) entry which is preliminary data.</text>
</comment>
<name>A0A438NDB9_EXOME</name>
<dbReference type="PANTHER" id="PTHR47185">
    <property type="entry name" value="PX DOMAIN-CONTAINING PROTEIN YPR097W"/>
    <property type="match status" value="1"/>
</dbReference>
<organism evidence="4 5">
    <name type="scientific">Exophiala mesophila</name>
    <name type="common">Black yeast-like fungus</name>
    <dbReference type="NCBI Taxonomy" id="212818"/>
    <lineage>
        <taxon>Eukaryota</taxon>
        <taxon>Fungi</taxon>
        <taxon>Dikarya</taxon>
        <taxon>Ascomycota</taxon>
        <taxon>Pezizomycotina</taxon>
        <taxon>Eurotiomycetes</taxon>
        <taxon>Chaetothyriomycetidae</taxon>
        <taxon>Chaetothyriales</taxon>
        <taxon>Herpotrichiellaceae</taxon>
        <taxon>Exophiala</taxon>
    </lineage>
</organism>
<evidence type="ECO:0000313" key="4">
    <source>
        <dbReference type="EMBL" id="RVX73678.1"/>
    </source>
</evidence>
<evidence type="ECO:0000259" key="2">
    <source>
        <dbReference type="Pfam" id="PF12825"/>
    </source>
</evidence>
<feature type="compositionally biased region" description="Basic and acidic residues" evidence="1">
    <location>
        <begin position="726"/>
        <end position="739"/>
    </location>
</feature>
<proteinExistence type="predicted"/>
<dbReference type="VEuPathDB" id="FungiDB:PV10_06351"/>
<dbReference type="InterPro" id="IPR024554">
    <property type="entry name" value="LEC1-like_C"/>
</dbReference>
<dbReference type="PANTHER" id="PTHR47185:SF2">
    <property type="entry name" value="FUNGAL PROTEIN"/>
    <property type="match status" value="1"/>
</dbReference>
<sequence>MSEPPLSPVQSAALFDILTHYDTYAEIREFRRPGSLAHYGPPFTAEAKKPSTSPALQILVSKFLLTLPGLKNVPTNFWKVQCRDIIDHLEKANLSESYDKGVIGIRKTLATAVSALIEYPVRGTYGGFPQSTCQNPKYDVTNAEDLSRAFRDFMNGAIYGNVLDDLVAKTAETDNLDDHEPLSKALHEYVLVNLASFMHYTLILSPKGQYLLKLVDNANKLVPYMVLKQTLRIGNVASMIQAMVKVGLAKVSVASVTNWMGLTQHQDEGMNLMQTIISTVLHWDIKDLHSRGTKIEAELSKTAKHQLSILKEYTHKPQHEQDQIRKDSQTHSRSIVVSILKRHNITSEISEAQHKQLLEYLSVQLSIRDRKQLIKVLCHGTPDHLTLSVRQLVDAYEPVIRRAHKAIDLSATLGDFEYFLKDLIKLGRIPSNDKGTTTSSSPAPVPTVGDFVQLLRKHQRSCHVFLHQCCKNDKELTGWYVEWAKYAATQFKRDMEDYSTIKADDPMVTEKGAGSLTPSLHRMFESLTQEKRQQIIPVLDTHSEFLQKMHQQSAARLARVLKSPPSKTPAIAKIFSSSASATSRPSSRSSSPGPGGLSNNTTGHHYANFINSITSSASEMSITGKDGRGHGHGHGPGHDSSSGSPALVESTSPGPGAYLARWQALLDATAITPLTPSGTPKSAASPDVVQNSATDVDGTKLVQFGDNEARGENIRIVPDGGAGIGKSDDKDNDKDKYKDNAGGIGGNTRERQKGLRIVVEAMGDDFRRLLAEKGCNW</sequence>
<dbReference type="Pfam" id="PF12825">
    <property type="entry name" value="DUF3818"/>
    <property type="match status" value="1"/>
</dbReference>
<feature type="region of interest" description="Disordered" evidence="1">
    <location>
        <begin position="713"/>
        <end position="748"/>
    </location>
</feature>
<protein>
    <submittedName>
        <fullName evidence="4">Uncharacterized protein</fullName>
    </submittedName>
</protein>
<feature type="region of interest" description="Disordered" evidence="1">
    <location>
        <begin position="575"/>
        <end position="604"/>
    </location>
</feature>
<dbReference type="InterPro" id="IPR024555">
    <property type="entry name" value="PX-associated"/>
</dbReference>
<dbReference type="Proteomes" id="UP000288859">
    <property type="component" value="Unassembled WGS sequence"/>
</dbReference>
<accession>A0A438NDB9</accession>
<dbReference type="InterPro" id="IPR047168">
    <property type="entry name" value="LEC1-like"/>
</dbReference>
<dbReference type="AlphaFoldDB" id="A0A438NDB9"/>
<feature type="region of interest" description="Disordered" evidence="1">
    <location>
        <begin position="620"/>
        <end position="655"/>
    </location>
</feature>
<evidence type="ECO:0000313" key="5">
    <source>
        <dbReference type="Proteomes" id="UP000288859"/>
    </source>
</evidence>
<feature type="compositionally biased region" description="Low complexity" evidence="1">
    <location>
        <begin position="576"/>
        <end position="592"/>
    </location>
</feature>
<dbReference type="Pfam" id="PF12828">
    <property type="entry name" value="PXB"/>
    <property type="match status" value="1"/>
</dbReference>
<dbReference type="EMBL" id="NAJM01000007">
    <property type="protein sequence ID" value="RVX73678.1"/>
    <property type="molecule type" value="Genomic_DNA"/>
</dbReference>
<evidence type="ECO:0000259" key="3">
    <source>
        <dbReference type="Pfam" id="PF12828"/>
    </source>
</evidence>
<gene>
    <name evidence="4" type="ORF">B0A52_02568</name>
</gene>
<feature type="domain" description="PX" evidence="2">
    <location>
        <begin position="163"/>
        <end position="358"/>
    </location>
</feature>